<reference evidence="1 2" key="1">
    <citation type="submission" date="2020-04" db="EMBL/GenBank/DDBJ databases">
        <title>Novel species.</title>
        <authorList>
            <person name="Teo W.F.A."/>
            <person name="Lipun K."/>
            <person name="Srisuk N."/>
            <person name="Duangmal K."/>
        </authorList>
    </citation>
    <scope>NUCLEOTIDE SEQUENCE [LARGE SCALE GENOMIC DNA]</scope>
    <source>
        <strain evidence="1 2">K13G38</strain>
    </source>
</reference>
<dbReference type="SUPFAM" id="SSF55961">
    <property type="entry name" value="Bet v1-like"/>
    <property type="match status" value="1"/>
</dbReference>
<evidence type="ECO:0000313" key="1">
    <source>
        <dbReference type="EMBL" id="NKQ54955.1"/>
    </source>
</evidence>
<dbReference type="InterPro" id="IPR023393">
    <property type="entry name" value="START-like_dom_sf"/>
</dbReference>
<sequence length="152" mass="16979">MPGKTYSFEVKRTSTAAPETLFRLETDGARWSEWAKPLIVQSAWEKWANPPGGVGAVRRVGLWPLLMFEETVEYEQDRRHVYTFSRPGPVDNYRAEVLFTPNGTGGTDLCWRGSFTEKLPRTGPVAHKLLRGAILFLSARLVRAAERGSAGA</sequence>
<proteinExistence type="predicted"/>
<evidence type="ECO:0000313" key="2">
    <source>
        <dbReference type="Proteomes" id="UP000715441"/>
    </source>
</evidence>
<comment type="caution">
    <text evidence="1">The sequence shown here is derived from an EMBL/GenBank/DDBJ whole genome shotgun (WGS) entry which is preliminary data.</text>
</comment>
<dbReference type="EMBL" id="JAAXLS010000012">
    <property type="protein sequence ID" value="NKQ54955.1"/>
    <property type="molecule type" value="Genomic_DNA"/>
</dbReference>
<dbReference type="CDD" id="cd07821">
    <property type="entry name" value="PYR_PYL_RCAR_like"/>
    <property type="match status" value="1"/>
</dbReference>
<dbReference type="Pfam" id="PF10604">
    <property type="entry name" value="Polyketide_cyc2"/>
    <property type="match status" value="1"/>
</dbReference>
<dbReference type="InterPro" id="IPR019587">
    <property type="entry name" value="Polyketide_cyclase/dehydratase"/>
</dbReference>
<keyword evidence="2" id="KW-1185">Reference proteome</keyword>
<organism evidence="1 2">
    <name type="scientific">Amycolatopsis acididurans</name>
    <dbReference type="NCBI Taxonomy" id="2724524"/>
    <lineage>
        <taxon>Bacteria</taxon>
        <taxon>Bacillati</taxon>
        <taxon>Actinomycetota</taxon>
        <taxon>Actinomycetes</taxon>
        <taxon>Pseudonocardiales</taxon>
        <taxon>Pseudonocardiaceae</taxon>
        <taxon>Amycolatopsis</taxon>
    </lineage>
</organism>
<protein>
    <submittedName>
        <fullName evidence="1">SRPBCC family protein</fullName>
    </submittedName>
</protein>
<dbReference type="Gene3D" id="3.30.530.20">
    <property type="match status" value="1"/>
</dbReference>
<gene>
    <name evidence="1" type="ORF">HFP15_18895</name>
</gene>
<dbReference type="RefSeq" id="WP_168517421.1">
    <property type="nucleotide sequence ID" value="NZ_JAAXLS010000012.1"/>
</dbReference>
<accession>A0ABX1J9G6</accession>
<name>A0ABX1J9G6_9PSEU</name>
<dbReference type="Proteomes" id="UP000715441">
    <property type="component" value="Unassembled WGS sequence"/>
</dbReference>